<accession>A0A7L4ZVY2</accession>
<keyword evidence="2" id="KW-1185">Reference proteome</keyword>
<comment type="caution">
    <text evidence="1">The sequence shown here is derived from an EMBL/GenBank/DDBJ whole genome shotgun (WGS) entry which is preliminary data.</text>
</comment>
<gene>
    <name evidence="1" type="ORF">F0P96_12510</name>
</gene>
<protein>
    <submittedName>
        <fullName evidence="1">Uncharacterized protein</fullName>
    </submittedName>
</protein>
<sequence length="222" mass="25033">MHCLFKETIPTGLGEFELQISSSSAFVVLEPEELSTVLLTAAHRVTILQTPAPTAELPSGMSIDFANAWLFYIYKRNAVIEQLTIAFSLKQPQPGVDAGPDTGQWLVAIEFENGIHQVHIGTPDEDWYASQIGGAWIPQKLSAALQEDEFALTRIEPNGLSTQVPEMLAGERFYFHYVIAQSPRRKSLQYPEEWDISTWEAVDQPRKKLEEAWQQHTKKPLP</sequence>
<dbReference type="RefSeq" id="WP_151079236.1">
    <property type="nucleotide sequence ID" value="NZ_CP047647.1"/>
</dbReference>
<dbReference type="EMBL" id="VTWU01000004">
    <property type="protein sequence ID" value="KAA9332295.1"/>
    <property type="molecule type" value="Genomic_DNA"/>
</dbReference>
<name>A0A7L4ZVY2_9BACT</name>
<evidence type="ECO:0000313" key="1">
    <source>
        <dbReference type="EMBL" id="KAA9332295.1"/>
    </source>
</evidence>
<proteinExistence type="predicted"/>
<dbReference type="AlphaFoldDB" id="A0A7L4ZVY2"/>
<dbReference type="Proteomes" id="UP000326380">
    <property type="component" value="Unassembled WGS sequence"/>
</dbReference>
<reference evidence="1 2" key="1">
    <citation type="submission" date="2019-09" db="EMBL/GenBank/DDBJ databases">
        <title>Genome sequence of Hymenobacter sp. M3.</title>
        <authorList>
            <person name="Srinivasan S."/>
        </authorList>
    </citation>
    <scope>NUCLEOTIDE SEQUENCE [LARGE SCALE GENOMIC DNA]</scope>
    <source>
        <strain evidence="1 2">M3</strain>
    </source>
</reference>
<organism evidence="1 2">
    <name type="scientific">Hymenobacter busanensis</name>
    <dbReference type="NCBI Taxonomy" id="2607656"/>
    <lineage>
        <taxon>Bacteria</taxon>
        <taxon>Pseudomonadati</taxon>
        <taxon>Bacteroidota</taxon>
        <taxon>Cytophagia</taxon>
        <taxon>Cytophagales</taxon>
        <taxon>Hymenobacteraceae</taxon>
        <taxon>Hymenobacter</taxon>
    </lineage>
</organism>
<evidence type="ECO:0000313" key="2">
    <source>
        <dbReference type="Proteomes" id="UP000326380"/>
    </source>
</evidence>